<evidence type="ECO:0000313" key="2">
    <source>
        <dbReference type="EMBL" id="EXF84413.1"/>
    </source>
</evidence>
<evidence type="ECO:0000313" key="3">
    <source>
        <dbReference type="Proteomes" id="UP000020467"/>
    </source>
</evidence>
<comment type="caution">
    <text evidence="2">The sequence shown here is derived from an EMBL/GenBank/DDBJ whole genome shotgun (WGS) entry which is preliminary data.</text>
</comment>
<feature type="region of interest" description="Disordered" evidence="1">
    <location>
        <begin position="158"/>
        <end position="210"/>
    </location>
</feature>
<dbReference type="EMBL" id="JARH01000168">
    <property type="protein sequence ID" value="EXF84413.1"/>
    <property type="molecule type" value="Genomic_DNA"/>
</dbReference>
<feature type="region of interest" description="Disordered" evidence="1">
    <location>
        <begin position="79"/>
        <end position="101"/>
    </location>
</feature>
<protein>
    <submittedName>
        <fullName evidence="2">Uncharacterized protein</fullName>
    </submittedName>
</protein>
<name>A0A010SI14_9PEZI</name>
<sequence length="318" mass="35414">MDPSHVTLDLEVLERLVARIVAEVAESRPAQIVGENGWTLVRRDRGVWMVIETDHSGNSRYIGNEERITLVGHVERRDANQSNGQHDEDVEMTDAPPIESGEGVDVHYISEEIELLIRRLEQLRIAPHRTFSVENTQVGETSEDVKMANSAAISPRCLSLPNAIPTPRSPPKLTIRRPPAPASDPLVTDPATPRPQSTATPPAGPHREKSAFKPGKLFAEFSLLCKTNLFQRQPRKTRLLSFMNSNLASPPIKQFHLELLPRPVGPNGKASDYDPLLPSYRELRDSCNQEILGSTPRLVNIFCSSGFPQHIFSPSPWP</sequence>
<reference evidence="2 3" key="1">
    <citation type="submission" date="2014-02" db="EMBL/GenBank/DDBJ databases">
        <title>The genome sequence of Colletotrichum fioriniae PJ7.</title>
        <authorList>
            <person name="Baroncelli R."/>
            <person name="Thon M.R."/>
        </authorList>
    </citation>
    <scope>NUCLEOTIDE SEQUENCE [LARGE SCALE GENOMIC DNA]</scope>
    <source>
        <strain evidence="2 3">PJ7</strain>
    </source>
</reference>
<keyword evidence="3" id="KW-1185">Reference proteome</keyword>
<evidence type="ECO:0000256" key="1">
    <source>
        <dbReference type="SAM" id="MobiDB-lite"/>
    </source>
</evidence>
<gene>
    <name evidence="2" type="ORF">CFIO01_02728</name>
</gene>
<dbReference type="KEGG" id="cfj:CFIO01_02728"/>
<dbReference type="HOGENOM" id="CLU_874377_0_0_1"/>
<dbReference type="AlphaFoldDB" id="A0A010SI14"/>
<dbReference type="Proteomes" id="UP000020467">
    <property type="component" value="Unassembled WGS sequence"/>
</dbReference>
<accession>A0A010SI14</accession>
<proteinExistence type="predicted"/>
<dbReference type="OrthoDB" id="10478521at2759"/>
<organism evidence="2 3">
    <name type="scientific">Colletotrichum fioriniae PJ7</name>
    <dbReference type="NCBI Taxonomy" id="1445577"/>
    <lineage>
        <taxon>Eukaryota</taxon>
        <taxon>Fungi</taxon>
        <taxon>Dikarya</taxon>
        <taxon>Ascomycota</taxon>
        <taxon>Pezizomycotina</taxon>
        <taxon>Sordariomycetes</taxon>
        <taxon>Hypocreomycetidae</taxon>
        <taxon>Glomerellales</taxon>
        <taxon>Glomerellaceae</taxon>
        <taxon>Colletotrichum</taxon>
        <taxon>Colletotrichum acutatum species complex</taxon>
    </lineage>
</organism>